<sequence>MTVAGAHFFLGRKMPAFLRAWWLGLSMLNATSRARKFQTGSSGNTHFHCAGLLFAGRLRQSQGHSSMRPKADPRTPGSCPGILL</sequence>
<keyword evidence="3" id="KW-1185">Reference proteome</keyword>
<accession>A0ABU0RYK0</accession>
<evidence type="ECO:0000313" key="3">
    <source>
        <dbReference type="Proteomes" id="UP001223072"/>
    </source>
</evidence>
<comment type="caution">
    <text evidence="2">The sequence shown here is derived from an EMBL/GenBank/DDBJ whole genome shotgun (WGS) entry which is preliminary data.</text>
</comment>
<proteinExistence type="predicted"/>
<organism evidence="2 3">
    <name type="scientific">Streptomyces turgidiscabies</name>
    <dbReference type="NCBI Taxonomy" id="85558"/>
    <lineage>
        <taxon>Bacteria</taxon>
        <taxon>Bacillati</taxon>
        <taxon>Actinomycetota</taxon>
        <taxon>Actinomycetes</taxon>
        <taxon>Kitasatosporales</taxon>
        <taxon>Streptomycetaceae</taxon>
        <taxon>Streptomyces</taxon>
    </lineage>
</organism>
<name>A0ABU0RYK0_9ACTN</name>
<evidence type="ECO:0000313" key="2">
    <source>
        <dbReference type="EMBL" id="MDQ0937058.1"/>
    </source>
</evidence>
<feature type="region of interest" description="Disordered" evidence="1">
    <location>
        <begin position="60"/>
        <end position="84"/>
    </location>
</feature>
<dbReference type="Proteomes" id="UP001223072">
    <property type="component" value="Unassembled WGS sequence"/>
</dbReference>
<evidence type="ECO:0008006" key="4">
    <source>
        <dbReference type="Google" id="ProtNLM"/>
    </source>
</evidence>
<evidence type="ECO:0000256" key="1">
    <source>
        <dbReference type="SAM" id="MobiDB-lite"/>
    </source>
</evidence>
<dbReference type="EMBL" id="JAUSZS010000008">
    <property type="protein sequence ID" value="MDQ0937058.1"/>
    <property type="molecule type" value="Genomic_DNA"/>
</dbReference>
<protein>
    <recommendedName>
        <fullName evidence="4">Secreted protein</fullName>
    </recommendedName>
</protein>
<gene>
    <name evidence="2" type="ORF">QFZ49_007033</name>
</gene>
<reference evidence="2 3" key="1">
    <citation type="submission" date="2023-07" db="EMBL/GenBank/DDBJ databases">
        <title>Comparative genomics of wheat-associated soil bacteria to identify genetic determinants of phenazine resistance.</title>
        <authorList>
            <person name="Mouncey N."/>
        </authorList>
    </citation>
    <scope>NUCLEOTIDE SEQUENCE [LARGE SCALE GENOMIC DNA]</scope>
    <source>
        <strain evidence="2 3">W2I16</strain>
    </source>
</reference>